<dbReference type="GO" id="GO:0008477">
    <property type="term" value="F:purine nucleosidase activity"/>
    <property type="evidence" value="ECO:0007669"/>
    <property type="project" value="TreeGrafter"/>
</dbReference>
<dbReference type="Proteomes" id="UP000254712">
    <property type="component" value="Unassembled WGS sequence"/>
</dbReference>
<dbReference type="Gene3D" id="3.90.245.10">
    <property type="entry name" value="Ribonucleoside hydrolase-like"/>
    <property type="match status" value="1"/>
</dbReference>
<dbReference type="PANTHER" id="PTHR12304">
    <property type="entry name" value="INOSINE-URIDINE PREFERRING NUCLEOSIDE HYDROLASE"/>
    <property type="match status" value="1"/>
</dbReference>
<sequence length="86" mass="9156">MAKTLRESSQPVTIVSTGPQTNVALLLNSHPELHTKIARIVIMGGAMGLGNWTPAAEFNIYVDPESGRNCLPVRHSGGDGRAGRHP</sequence>
<dbReference type="InterPro" id="IPR023186">
    <property type="entry name" value="IUNH"/>
</dbReference>
<dbReference type="GO" id="GO:0005829">
    <property type="term" value="C:cytosol"/>
    <property type="evidence" value="ECO:0007669"/>
    <property type="project" value="TreeGrafter"/>
</dbReference>
<name>A0A379WYQ7_SALET</name>
<keyword evidence="2 4" id="KW-0326">Glycosidase</keyword>
<dbReference type="AlphaFoldDB" id="A0A379WYQ7"/>
<gene>
    <name evidence="4" type="primary">ybeK_2</name>
    <name evidence="4" type="ORF">NCTC8261_05120</name>
</gene>
<evidence type="ECO:0000313" key="5">
    <source>
        <dbReference type="Proteomes" id="UP000254712"/>
    </source>
</evidence>
<reference evidence="4 5" key="1">
    <citation type="submission" date="2018-06" db="EMBL/GenBank/DDBJ databases">
        <authorList>
            <consortium name="Pathogen Informatics"/>
            <person name="Doyle S."/>
        </authorList>
    </citation>
    <scope>NUCLEOTIDE SEQUENCE [LARGE SCALE GENOMIC DNA]</scope>
    <source>
        <strain evidence="4 5">NCTC8261</strain>
    </source>
</reference>
<evidence type="ECO:0000256" key="1">
    <source>
        <dbReference type="ARBA" id="ARBA00022801"/>
    </source>
</evidence>
<protein>
    <submittedName>
        <fullName evidence="4">Nucleoside hydrolase</fullName>
        <ecNumber evidence="4">3.2.-.-</ecNumber>
    </submittedName>
</protein>
<evidence type="ECO:0000256" key="2">
    <source>
        <dbReference type="ARBA" id="ARBA00023295"/>
    </source>
</evidence>
<organism evidence="4 5">
    <name type="scientific">Salmonella enterica I</name>
    <dbReference type="NCBI Taxonomy" id="59201"/>
    <lineage>
        <taxon>Bacteria</taxon>
        <taxon>Pseudomonadati</taxon>
        <taxon>Pseudomonadota</taxon>
        <taxon>Gammaproteobacteria</taxon>
        <taxon>Enterobacterales</taxon>
        <taxon>Enterobacteriaceae</taxon>
        <taxon>Salmonella</taxon>
    </lineage>
</organism>
<dbReference type="GO" id="GO:0006152">
    <property type="term" value="P:purine nucleoside catabolic process"/>
    <property type="evidence" value="ECO:0007669"/>
    <property type="project" value="TreeGrafter"/>
</dbReference>
<proteinExistence type="predicted"/>
<dbReference type="EMBL" id="UGXT01000002">
    <property type="protein sequence ID" value="SUH38778.1"/>
    <property type="molecule type" value="Genomic_DNA"/>
</dbReference>
<dbReference type="PANTHER" id="PTHR12304:SF4">
    <property type="entry name" value="URIDINE NUCLEOSIDASE"/>
    <property type="match status" value="1"/>
</dbReference>
<feature type="domain" description="Inosine/uridine-preferring nucleoside hydrolase" evidence="3">
    <location>
        <begin position="2"/>
        <end position="68"/>
    </location>
</feature>
<dbReference type="Pfam" id="PF01156">
    <property type="entry name" value="IU_nuc_hydro"/>
    <property type="match status" value="1"/>
</dbReference>
<dbReference type="EC" id="3.2.-.-" evidence="4"/>
<keyword evidence="1 4" id="KW-0378">Hydrolase</keyword>
<evidence type="ECO:0000313" key="4">
    <source>
        <dbReference type="EMBL" id="SUH38778.1"/>
    </source>
</evidence>
<dbReference type="InterPro" id="IPR001910">
    <property type="entry name" value="Inosine/uridine_hydrolase_dom"/>
</dbReference>
<dbReference type="InterPro" id="IPR036452">
    <property type="entry name" value="Ribo_hydro-like"/>
</dbReference>
<accession>A0A379WYQ7</accession>
<dbReference type="SUPFAM" id="SSF53590">
    <property type="entry name" value="Nucleoside hydrolase"/>
    <property type="match status" value="1"/>
</dbReference>
<evidence type="ECO:0000259" key="3">
    <source>
        <dbReference type="Pfam" id="PF01156"/>
    </source>
</evidence>